<keyword evidence="3 4" id="KW-0040">ANK repeat</keyword>
<keyword evidence="5" id="KW-1133">Transmembrane helix</keyword>
<dbReference type="PANTHER" id="PTHR24161">
    <property type="entry name" value="ANK_REP_REGION DOMAIN-CONTAINING PROTEIN-RELATED"/>
    <property type="match status" value="1"/>
</dbReference>
<dbReference type="AlphaFoldDB" id="M5BPN0"/>
<name>M5BPN0_THACB</name>
<dbReference type="PROSITE" id="PS50088">
    <property type="entry name" value="ANK_REPEAT"/>
    <property type="match status" value="4"/>
</dbReference>
<dbReference type="GO" id="GO:0019706">
    <property type="term" value="F:protein-cysteine S-palmitoyltransferase activity"/>
    <property type="evidence" value="ECO:0007669"/>
    <property type="project" value="UniProtKB-EC"/>
</dbReference>
<dbReference type="InterPro" id="IPR036770">
    <property type="entry name" value="Ankyrin_rpt-contain_sf"/>
</dbReference>
<dbReference type="PANTHER" id="PTHR24161:SF85">
    <property type="entry name" value="PALMITOYLTRANSFERASE HIP14"/>
    <property type="match status" value="1"/>
</dbReference>
<organism evidence="6 7">
    <name type="scientific">Thanatephorus cucumeris (strain AG1-IB / isolate 7/3/14)</name>
    <name type="common">Lettuce bottom rot fungus</name>
    <name type="synonym">Rhizoctonia solani</name>
    <dbReference type="NCBI Taxonomy" id="1108050"/>
    <lineage>
        <taxon>Eukaryota</taxon>
        <taxon>Fungi</taxon>
        <taxon>Dikarya</taxon>
        <taxon>Basidiomycota</taxon>
        <taxon>Agaricomycotina</taxon>
        <taxon>Agaricomycetes</taxon>
        <taxon>Cantharellales</taxon>
        <taxon>Ceratobasidiaceae</taxon>
        <taxon>Rhizoctonia</taxon>
        <taxon>Rhizoctonia solani AG-1</taxon>
    </lineage>
</organism>
<evidence type="ECO:0000256" key="4">
    <source>
        <dbReference type="PROSITE-ProRule" id="PRU00023"/>
    </source>
</evidence>
<feature type="repeat" description="ANK" evidence="4">
    <location>
        <begin position="210"/>
        <end position="242"/>
    </location>
</feature>
<keyword evidence="5" id="KW-0812">Transmembrane</keyword>
<evidence type="ECO:0000313" key="7">
    <source>
        <dbReference type="Proteomes" id="UP000012065"/>
    </source>
</evidence>
<dbReference type="EMBL" id="CAOJ01003215">
    <property type="protein sequence ID" value="CCO28360.1"/>
    <property type="molecule type" value="Genomic_DNA"/>
</dbReference>
<dbReference type="Proteomes" id="UP000012065">
    <property type="component" value="Unassembled WGS sequence"/>
</dbReference>
<accession>M5BPN0</accession>
<dbReference type="Gene3D" id="1.25.40.20">
    <property type="entry name" value="Ankyrin repeat-containing domain"/>
    <property type="match status" value="2"/>
</dbReference>
<gene>
    <name evidence="6" type="ORF">BN14_02355</name>
</gene>
<feature type="repeat" description="ANK" evidence="4">
    <location>
        <begin position="75"/>
        <end position="107"/>
    </location>
</feature>
<dbReference type="SMART" id="SM00248">
    <property type="entry name" value="ANK"/>
    <property type="match status" value="5"/>
</dbReference>
<evidence type="ECO:0000256" key="2">
    <source>
        <dbReference type="ARBA" id="ARBA00022737"/>
    </source>
</evidence>
<feature type="transmembrane region" description="Helical" evidence="5">
    <location>
        <begin position="284"/>
        <end position="301"/>
    </location>
</feature>
<feature type="repeat" description="ANK" evidence="4">
    <location>
        <begin position="177"/>
        <end position="209"/>
    </location>
</feature>
<dbReference type="SUPFAM" id="SSF48403">
    <property type="entry name" value="Ankyrin repeat"/>
    <property type="match status" value="1"/>
</dbReference>
<comment type="caution">
    <text evidence="6">The sequence shown here is derived from an EMBL/GenBank/DDBJ whole genome shotgun (WGS) entry which is preliminary data.</text>
</comment>
<dbReference type="Pfam" id="PF00023">
    <property type="entry name" value="Ank"/>
    <property type="match status" value="1"/>
</dbReference>
<dbReference type="Pfam" id="PF12796">
    <property type="entry name" value="Ank_2"/>
    <property type="match status" value="2"/>
</dbReference>
<dbReference type="EC" id="2.3.1.225" evidence="1"/>
<sequence length="373" mass="40065">MSELAGFSSKGTASTAVTADNASATDVAHNPTATIQVPDEGDETNVFLAAQRGDVALLQSLISRGLASATDRDPQNVTPLHWAAINAQLAACEYLIQAGAEIDAVGGELVSTPLQWAARNGYIYIIQLLLQHGADPSICDAQGYNTLHLVTHSSGVMAVLYMLQHLEKVPVDSPDSAGHTALMWAAYQGDALSVDLLLKHGAKVSAVDAVGLTPLHWSVVRGNRMCIRRLVESGADLNARSQDGKTARDMAVELKSIGAWRKALEEGGFEEDGRKSAKPLNERNTKLAVLLTPTAFLYLIFKTIDMLPWYSGIPLAMAEFFGMHHIISRVLLNHQSYSEPLTGSPYFAGIILGSLVWVTWGWATILVHAAAIT</sequence>
<evidence type="ECO:0000313" key="6">
    <source>
        <dbReference type="EMBL" id="CCO28360.1"/>
    </source>
</evidence>
<dbReference type="InterPro" id="IPR002110">
    <property type="entry name" value="Ankyrin_rpt"/>
</dbReference>
<feature type="transmembrane region" description="Helical" evidence="5">
    <location>
        <begin position="347"/>
        <end position="371"/>
    </location>
</feature>
<reference evidence="6 7" key="1">
    <citation type="journal article" date="2013" name="J. Biotechnol.">
        <title>Establishment and interpretation of the genome sequence of the phytopathogenic fungus Rhizoctonia solani AG1-IB isolate 7/3/14.</title>
        <authorList>
            <person name="Wibberg D.W."/>
            <person name="Jelonek L.J."/>
            <person name="Rupp O.R."/>
            <person name="Hennig M.H."/>
            <person name="Eikmeyer F.E."/>
            <person name="Goesmann A.G."/>
            <person name="Hartmann A.H."/>
            <person name="Borriss R.B."/>
            <person name="Grosch R.G."/>
            <person name="Puehler A.P."/>
            <person name="Schlueter A.S."/>
        </authorList>
    </citation>
    <scope>NUCLEOTIDE SEQUENCE [LARGE SCALE GENOMIC DNA]</scope>
    <source>
        <strain evidence="7">AG1-IB / isolate 7/3/14</strain>
    </source>
</reference>
<dbReference type="HOGENOM" id="CLU_012510_4_0_1"/>
<keyword evidence="5" id="KW-0472">Membrane</keyword>
<dbReference type="PROSITE" id="PS50297">
    <property type="entry name" value="ANK_REP_REGION"/>
    <property type="match status" value="4"/>
</dbReference>
<evidence type="ECO:0000256" key="3">
    <source>
        <dbReference type="ARBA" id="ARBA00023043"/>
    </source>
</evidence>
<proteinExistence type="predicted"/>
<feature type="repeat" description="ANK" evidence="4">
    <location>
        <begin position="109"/>
        <end position="141"/>
    </location>
</feature>
<evidence type="ECO:0000256" key="1">
    <source>
        <dbReference type="ARBA" id="ARBA00012210"/>
    </source>
</evidence>
<protein>
    <recommendedName>
        <fullName evidence="1">protein S-acyltransferase</fullName>
        <ecNumber evidence="1">2.3.1.225</ecNumber>
    </recommendedName>
</protein>
<keyword evidence="2" id="KW-0677">Repeat</keyword>
<evidence type="ECO:0000256" key="5">
    <source>
        <dbReference type="SAM" id="Phobius"/>
    </source>
</evidence>